<evidence type="ECO:0000256" key="1">
    <source>
        <dbReference type="SAM" id="Phobius"/>
    </source>
</evidence>
<dbReference type="AlphaFoldDB" id="A0A1G8B3A3"/>
<keyword evidence="1" id="KW-0812">Transmembrane</keyword>
<dbReference type="InterPro" id="IPR010559">
    <property type="entry name" value="Sig_transdc_His_kin_internal"/>
</dbReference>
<dbReference type="EMBL" id="FNBN01000010">
    <property type="protein sequence ID" value="SDH27631.1"/>
    <property type="molecule type" value="Genomic_DNA"/>
</dbReference>
<keyword evidence="3" id="KW-0808">Transferase</keyword>
<proteinExistence type="predicted"/>
<keyword evidence="3" id="KW-0418">Kinase</keyword>
<dbReference type="Gene3D" id="3.30.565.10">
    <property type="entry name" value="Histidine kinase-like ATPase, C-terminal domain"/>
    <property type="match status" value="1"/>
</dbReference>
<dbReference type="STRING" id="104663.SAMN04488121_110100"/>
<dbReference type="PANTHER" id="PTHR34220:SF7">
    <property type="entry name" value="SENSOR HISTIDINE KINASE YPDA"/>
    <property type="match status" value="1"/>
</dbReference>
<dbReference type="Pfam" id="PF06580">
    <property type="entry name" value="His_kinase"/>
    <property type="match status" value="1"/>
</dbReference>
<dbReference type="PANTHER" id="PTHR34220">
    <property type="entry name" value="SENSOR HISTIDINE KINASE YPDA"/>
    <property type="match status" value="1"/>
</dbReference>
<feature type="transmembrane region" description="Helical" evidence="1">
    <location>
        <begin position="76"/>
        <end position="98"/>
    </location>
</feature>
<feature type="transmembrane region" description="Helical" evidence="1">
    <location>
        <begin position="118"/>
        <end position="138"/>
    </location>
</feature>
<feature type="transmembrane region" description="Helical" evidence="1">
    <location>
        <begin position="42"/>
        <end position="64"/>
    </location>
</feature>
<dbReference type="GO" id="GO:0016020">
    <property type="term" value="C:membrane"/>
    <property type="evidence" value="ECO:0007669"/>
    <property type="project" value="InterPro"/>
</dbReference>
<evidence type="ECO:0000313" key="3">
    <source>
        <dbReference type="EMBL" id="SDH27631.1"/>
    </source>
</evidence>
<feature type="domain" description="Signal transduction histidine kinase internal region" evidence="2">
    <location>
        <begin position="168"/>
        <end position="243"/>
    </location>
</feature>
<sequence length="355" mass="40636">MKRLPIKSLVRVSFIAALSIAILVGLNSSAREYSLSTILAKSGVIFVGILVNSLYNVGVQVWISRRWNYLSGQFRLYRTIASFSGALLLNFLVFRMVVSANPHTFVIPDWYEQVRNKALWPLLFMLHGIVFNAFVLMLHNYITLVHAKNNAELENARLKFTNTEAINQLLRQQIHPHFLFNALNTLKSLIRRHPEKAEEYLIHLSDFLRASISTGHRNVISLKDEIKLSVDYLEMQKMRAGEALKFSIDIDQQALSNRWLPAFSLQPLLENAIKHNVLTSEDPLYLDVIQEGDYLKVVNNLQVKHQTEASTGSGLMNLSERYKMLTGEDILIEDNGRTFTVKIKILQHAGSDYRR</sequence>
<keyword evidence="1" id="KW-0472">Membrane</keyword>
<dbReference type="OrthoDB" id="9809908at2"/>
<organism evidence="3 4">
    <name type="scientific">Chitinophaga filiformis</name>
    <name type="common">Myxococcus filiformis</name>
    <name type="synonym">Flexibacter filiformis</name>
    <dbReference type="NCBI Taxonomy" id="104663"/>
    <lineage>
        <taxon>Bacteria</taxon>
        <taxon>Pseudomonadati</taxon>
        <taxon>Bacteroidota</taxon>
        <taxon>Chitinophagia</taxon>
        <taxon>Chitinophagales</taxon>
        <taxon>Chitinophagaceae</taxon>
        <taxon>Chitinophaga</taxon>
    </lineage>
</organism>
<feature type="transmembrane region" description="Helical" evidence="1">
    <location>
        <begin position="12"/>
        <end position="30"/>
    </location>
</feature>
<reference evidence="4" key="1">
    <citation type="submission" date="2016-10" db="EMBL/GenBank/DDBJ databases">
        <authorList>
            <person name="Varghese N."/>
            <person name="Submissions S."/>
        </authorList>
    </citation>
    <scope>NUCLEOTIDE SEQUENCE [LARGE SCALE GENOMIC DNA]</scope>
    <source>
        <strain evidence="4">DSM 527</strain>
    </source>
</reference>
<dbReference type="GO" id="GO:0000155">
    <property type="term" value="F:phosphorelay sensor kinase activity"/>
    <property type="evidence" value="ECO:0007669"/>
    <property type="project" value="InterPro"/>
</dbReference>
<protein>
    <submittedName>
        <fullName evidence="3">Histidine kinase</fullName>
    </submittedName>
</protein>
<evidence type="ECO:0000313" key="4">
    <source>
        <dbReference type="Proteomes" id="UP000199045"/>
    </source>
</evidence>
<dbReference type="InterPro" id="IPR036890">
    <property type="entry name" value="HATPase_C_sf"/>
</dbReference>
<keyword evidence="1" id="KW-1133">Transmembrane helix</keyword>
<gene>
    <name evidence="3" type="ORF">SAMN04488121_110100</name>
</gene>
<name>A0A1G8B3A3_CHIFI</name>
<dbReference type="InterPro" id="IPR050640">
    <property type="entry name" value="Bact_2-comp_sensor_kinase"/>
</dbReference>
<accession>A0A1G8B3A3</accession>
<dbReference type="Proteomes" id="UP000199045">
    <property type="component" value="Unassembled WGS sequence"/>
</dbReference>
<evidence type="ECO:0000259" key="2">
    <source>
        <dbReference type="Pfam" id="PF06580"/>
    </source>
</evidence>
<dbReference type="RefSeq" id="WP_089837448.1">
    <property type="nucleotide sequence ID" value="NZ_FNBN01000010.1"/>
</dbReference>